<evidence type="ECO:0000256" key="4">
    <source>
        <dbReference type="ARBA" id="ARBA00022884"/>
    </source>
</evidence>
<keyword evidence="7" id="KW-1185">Reference proteome</keyword>
<proteinExistence type="predicted"/>
<dbReference type="SMART" id="SM00650">
    <property type="entry name" value="rADc"/>
    <property type="match status" value="1"/>
</dbReference>
<sequence>MIADTATFLGQFTRHPLSVGALVPSSATLARDITAAVPRTGCPVVVELGPGTGAFTRAIQERLDGRGHHLAVELNPTFAAALAARHPGVEVVTGDAADVDTLLATRGHRRADVVVSGLPWAVLGAARQQTIMGGVLRTLDADGVFTTFAYRHALVAPAARRFRGLLAGRFDEVTVGRTVWGNLPPALVYHCRRPLSPGR</sequence>
<evidence type="ECO:0000313" key="7">
    <source>
        <dbReference type="Proteomes" id="UP000198215"/>
    </source>
</evidence>
<dbReference type="CDD" id="cd02440">
    <property type="entry name" value="AdoMet_MTases"/>
    <property type="match status" value="1"/>
</dbReference>
<dbReference type="RefSeq" id="WP_088975795.1">
    <property type="nucleotide sequence ID" value="NZ_LT607753.1"/>
</dbReference>
<keyword evidence="1 6" id="KW-0489">Methyltransferase</keyword>
<dbReference type="GO" id="GO:0000179">
    <property type="term" value="F:rRNA (adenine-N6,N6-)-dimethyltransferase activity"/>
    <property type="evidence" value="ECO:0007669"/>
    <property type="project" value="InterPro"/>
</dbReference>
<keyword evidence="4" id="KW-0694">RNA-binding</keyword>
<organism evidence="6 7">
    <name type="scientific">Micromonospora coxensis</name>
    <dbReference type="NCBI Taxonomy" id="356852"/>
    <lineage>
        <taxon>Bacteria</taxon>
        <taxon>Bacillati</taxon>
        <taxon>Actinomycetota</taxon>
        <taxon>Actinomycetes</taxon>
        <taxon>Micromonosporales</taxon>
        <taxon>Micromonosporaceae</taxon>
        <taxon>Micromonospora</taxon>
    </lineage>
</organism>
<dbReference type="GO" id="GO:0003723">
    <property type="term" value="F:RNA binding"/>
    <property type="evidence" value="ECO:0007669"/>
    <property type="project" value="UniProtKB-KW"/>
</dbReference>
<dbReference type="EMBL" id="LT607753">
    <property type="protein sequence ID" value="SCG52557.1"/>
    <property type="molecule type" value="Genomic_DNA"/>
</dbReference>
<protein>
    <submittedName>
        <fullName evidence="6">Phospholipid N-methyltransferase</fullName>
    </submittedName>
</protein>
<dbReference type="SUPFAM" id="SSF53335">
    <property type="entry name" value="S-adenosyl-L-methionine-dependent methyltransferases"/>
    <property type="match status" value="1"/>
</dbReference>
<dbReference type="InterPro" id="IPR029063">
    <property type="entry name" value="SAM-dependent_MTases_sf"/>
</dbReference>
<dbReference type="AlphaFoldDB" id="A0A1C5I355"/>
<evidence type="ECO:0000256" key="3">
    <source>
        <dbReference type="ARBA" id="ARBA00022691"/>
    </source>
</evidence>
<evidence type="ECO:0000313" key="6">
    <source>
        <dbReference type="EMBL" id="SCG52557.1"/>
    </source>
</evidence>
<reference evidence="7" key="1">
    <citation type="submission" date="2016-06" db="EMBL/GenBank/DDBJ databases">
        <authorList>
            <person name="Varghese N."/>
            <person name="Submissions Spin"/>
        </authorList>
    </citation>
    <scope>NUCLEOTIDE SEQUENCE [LARGE SCALE GENOMIC DNA]</scope>
    <source>
        <strain evidence="7">DSM 45161</strain>
    </source>
</reference>
<evidence type="ECO:0000256" key="1">
    <source>
        <dbReference type="ARBA" id="ARBA00022603"/>
    </source>
</evidence>
<evidence type="ECO:0000259" key="5">
    <source>
        <dbReference type="SMART" id="SM00650"/>
    </source>
</evidence>
<dbReference type="Gene3D" id="3.40.50.150">
    <property type="entry name" value="Vaccinia Virus protein VP39"/>
    <property type="match status" value="1"/>
</dbReference>
<dbReference type="InterPro" id="IPR020598">
    <property type="entry name" value="rRNA_Ade_methylase_Trfase_N"/>
</dbReference>
<gene>
    <name evidence="6" type="ORF">GA0070614_2133</name>
</gene>
<dbReference type="InterPro" id="IPR001737">
    <property type="entry name" value="KsgA/Erm"/>
</dbReference>
<evidence type="ECO:0000256" key="2">
    <source>
        <dbReference type="ARBA" id="ARBA00022679"/>
    </source>
</evidence>
<name>A0A1C5I355_9ACTN</name>
<keyword evidence="2 6" id="KW-0808">Transferase</keyword>
<dbReference type="OrthoDB" id="3528482at2"/>
<dbReference type="Proteomes" id="UP000198215">
    <property type="component" value="Chromosome I"/>
</dbReference>
<feature type="domain" description="Ribosomal RNA adenine methylase transferase N-terminal" evidence="5">
    <location>
        <begin position="29"/>
        <end position="164"/>
    </location>
</feature>
<keyword evidence="3" id="KW-0949">S-adenosyl-L-methionine</keyword>
<accession>A0A1C5I355</accession>
<dbReference type="Pfam" id="PF00398">
    <property type="entry name" value="RrnaAD"/>
    <property type="match status" value="1"/>
</dbReference>